<feature type="compositionally biased region" description="Basic and acidic residues" evidence="2">
    <location>
        <begin position="28"/>
        <end position="46"/>
    </location>
</feature>
<proteinExistence type="inferred from homology"/>
<feature type="region of interest" description="Disordered" evidence="2">
    <location>
        <begin position="19"/>
        <end position="46"/>
    </location>
</feature>
<keyword evidence="3" id="KW-0238">DNA-binding</keyword>
<dbReference type="Pfam" id="PF01984">
    <property type="entry name" value="dsDNA_bind"/>
    <property type="match status" value="1"/>
</dbReference>
<comment type="similarity">
    <text evidence="1">Belongs to the PDCD5 family.</text>
</comment>
<dbReference type="InterPro" id="IPR036883">
    <property type="entry name" value="PDCD5-like_sf"/>
</dbReference>
<dbReference type="EMBL" id="EU016641">
    <property type="protein sequence ID" value="ABZ08959.1"/>
    <property type="molecule type" value="Genomic_DNA"/>
</dbReference>
<dbReference type="Gene3D" id="1.10.8.140">
    <property type="entry name" value="PDCD5-like"/>
    <property type="match status" value="1"/>
</dbReference>
<evidence type="ECO:0000256" key="2">
    <source>
        <dbReference type="SAM" id="MobiDB-lite"/>
    </source>
</evidence>
<dbReference type="AlphaFoldDB" id="B3T8Q0"/>
<organism evidence="3">
    <name type="scientific">uncultured marine crenarchaeote HF4000_APKG6B14</name>
    <dbReference type="NCBI Taxonomy" id="455594"/>
    <lineage>
        <taxon>Archaea</taxon>
        <taxon>Nitrososphaerota</taxon>
        <taxon>Nitrososphaeria</taxon>
        <taxon>Nitrosopumilales</taxon>
        <taxon>environmental samples</taxon>
    </lineage>
</organism>
<dbReference type="GO" id="GO:0003677">
    <property type="term" value="F:DNA binding"/>
    <property type="evidence" value="ECO:0007669"/>
    <property type="project" value="UniProtKB-KW"/>
</dbReference>
<accession>B3T8Q0</accession>
<protein>
    <submittedName>
        <fullName evidence="3">Putative double-stranded DNA-binding domain protein</fullName>
    </submittedName>
</protein>
<evidence type="ECO:0000256" key="1">
    <source>
        <dbReference type="ARBA" id="ARBA00010490"/>
    </source>
</evidence>
<sequence>MSEEDKDLERLKEKRLAEMQKNLSSQQRQEKIASLKEEQKDNKPSSREIVIKQLGYRGLEVLQNAEHQFPKETQIIVLKLSELMASGDITEVLDGGNLLALFRSIGIDVRMKTKINVEKDGKFVSLSDKLSKLSSTKE</sequence>
<gene>
    <name evidence="3" type="ORF">ALOHA_HF4000APKG6B14ctg1g2</name>
</gene>
<name>B3T8Q0_9ARCH</name>
<reference evidence="3" key="1">
    <citation type="journal article" date="2008" name="ISME J.">
        <title>Genomic patterns of recombination, clonal divergence and environment in marine microbial populations.</title>
        <authorList>
            <person name="Konstantinidis K.T."/>
            <person name="Delong E.F."/>
        </authorList>
    </citation>
    <scope>NUCLEOTIDE SEQUENCE</scope>
</reference>
<dbReference type="InterPro" id="IPR002836">
    <property type="entry name" value="PDCD5-like"/>
</dbReference>
<evidence type="ECO:0000313" key="3">
    <source>
        <dbReference type="EMBL" id="ABZ08959.1"/>
    </source>
</evidence>